<evidence type="ECO:0000256" key="7">
    <source>
        <dbReference type="ARBA" id="ARBA00048248"/>
    </source>
</evidence>
<dbReference type="GO" id="GO:0004831">
    <property type="term" value="F:tyrosine-tRNA ligase activity"/>
    <property type="evidence" value="ECO:0007669"/>
    <property type="project" value="UniProtKB-UniRule"/>
</dbReference>
<dbReference type="KEGG" id="aade:C3B56_00291"/>
<feature type="domain" description="Tyrosine--tRNA ligase SYY-like C-terminal" evidence="9">
    <location>
        <begin position="346"/>
        <end position="421"/>
    </location>
</feature>
<feature type="binding site" evidence="8">
    <location>
        <position position="178"/>
    </location>
    <ligand>
        <name>L-tyrosine</name>
        <dbReference type="ChEBI" id="CHEBI:58315"/>
    </ligand>
</feature>
<dbReference type="InterPro" id="IPR036986">
    <property type="entry name" value="S4_RNA-bd_sf"/>
</dbReference>
<organism evidence="10 11">
    <name type="scientific">Candidatus Annandia adelgestsuga</name>
    <dbReference type="NCBI Taxonomy" id="1302411"/>
    <lineage>
        <taxon>Bacteria</taxon>
        <taxon>Pseudomonadati</taxon>
        <taxon>Pseudomonadota</taxon>
        <taxon>Gammaproteobacteria</taxon>
        <taxon>Enterobacterales</taxon>
        <taxon>Enterobacteriaceae</taxon>
        <taxon>Candidatus Annandia</taxon>
    </lineage>
</organism>
<evidence type="ECO:0000256" key="3">
    <source>
        <dbReference type="ARBA" id="ARBA00022840"/>
    </source>
</evidence>
<comment type="subunit">
    <text evidence="8">Homodimer.</text>
</comment>
<dbReference type="NCBIfam" id="TIGR00234">
    <property type="entry name" value="tyrS"/>
    <property type="match status" value="1"/>
</dbReference>
<evidence type="ECO:0000313" key="11">
    <source>
        <dbReference type="Proteomes" id="UP000274458"/>
    </source>
</evidence>
<accession>A0A3Q9CM32</accession>
<keyword evidence="8" id="KW-0963">Cytoplasm</keyword>
<dbReference type="PANTHER" id="PTHR11766">
    <property type="entry name" value="TYROSYL-TRNA SYNTHETASE"/>
    <property type="match status" value="1"/>
</dbReference>
<evidence type="ECO:0000259" key="9">
    <source>
        <dbReference type="Pfam" id="PF22421"/>
    </source>
</evidence>
<keyword evidence="3 8" id="KW-0067">ATP-binding</keyword>
<dbReference type="Gene3D" id="3.40.50.620">
    <property type="entry name" value="HUPs"/>
    <property type="match status" value="1"/>
</dbReference>
<dbReference type="EC" id="6.1.1.1" evidence="8"/>
<feature type="binding site" evidence="8">
    <location>
        <position position="237"/>
    </location>
    <ligand>
        <name>ATP</name>
        <dbReference type="ChEBI" id="CHEBI:30616"/>
    </ligand>
</feature>
<dbReference type="Gene3D" id="3.10.290.10">
    <property type="entry name" value="RNA-binding S4 domain"/>
    <property type="match status" value="1"/>
</dbReference>
<keyword evidence="1 8" id="KW-0436">Ligase</keyword>
<comment type="catalytic activity">
    <reaction evidence="7 8">
        <text>tRNA(Tyr) + L-tyrosine + ATP = L-tyrosyl-tRNA(Tyr) + AMP + diphosphate + H(+)</text>
        <dbReference type="Rhea" id="RHEA:10220"/>
        <dbReference type="Rhea" id="RHEA-COMP:9706"/>
        <dbReference type="Rhea" id="RHEA-COMP:9707"/>
        <dbReference type="ChEBI" id="CHEBI:15378"/>
        <dbReference type="ChEBI" id="CHEBI:30616"/>
        <dbReference type="ChEBI" id="CHEBI:33019"/>
        <dbReference type="ChEBI" id="CHEBI:58315"/>
        <dbReference type="ChEBI" id="CHEBI:78442"/>
        <dbReference type="ChEBI" id="CHEBI:78536"/>
        <dbReference type="ChEBI" id="CHEBI:456215"/>
        <dbReference type="EC" id="6.1.1.1"/>
    </reaction>
</comment>
<evidence type="ECO:0000256" key="5">
    <source>
        <dbReference type="ARBA" id="ARBA00022917"/>
    </source>
</evidence>
<dbReference type="OrthoDB" id="9804243at2"/>
<evidence type="ECO:0000256" key="2">
    <source>
        <dbReference type="ARBA" id="ARBA00022741"/>
    </source>
</evidence>
<dbReference type="SUPFAM" id="SSF55174">
    <property type="entry name" value="Alpha-L RNA-binding motif"/>
    <property type="match status" value="1"/>
</dbReference>
<keyword evidence="11" id="KW-1185">Reference proteome</keyword>
<proteinExistence type="inferred from homology"/>
<dbReference type="GO" id="GO:0006437">
    <property type="term" value="P:tyrosyl-tRNA aminoacylation"/>
    <property type="evidence" value="ECO:0007669"/>
    <property type="project" value="UniProtKB-UniRule"/>
</dbReference>
<dbReference type="GO" id="GO:0005524">
    <property type="term" value="F:ATP binding"/>
    <property type="evidence" value="ECO:0007669"/>
    <property type="project" value="UniProtKB-UniRule"/>
</dbReference>
<dbReference type="InterPro" id="IPR024088">
    <property type="entry name" value="Tyr-tRNA-ligase_bac-type"/>
</dbReference>
<dbReference type="RefSeq" id="WP_126071649.1">
    <property type="nucleotide sequence ID" value="NZ_CP026513.1"/>
</dbReference>
<sequence length="428" mass="50606">MSYINIIKIFKMRNLLFQITNEKILKKILKNNYINFYCGFDPTSSSLHIGHLLPLISIKRFQKLGHKPILLIGESTGLIGDPSFKKNERKLQNKIKIKKYTKKIIFQINSILNKNKNNNLIILNNYKWFKNINIINFLEKIGKHFFINNMINKEIIKNRIKNINKNISFTEFSYILLQSYDFLHLYNKYKVFLQIGGSDQWGNIISGINLIKKINKNKVFGLTLPLLIQSNGIKFGKTEKNTIWLDEKKTSPYKFYQFWINTKDSDVYNFLKLFTFINIAKIYKIKKQDKNKKKPIAQTILADKLTYLIHGKNNLISAKRITKSLFNNKLSEMTEYDFYQLKQDGIFTIKINFNNIKYLQEILLISNLSSSYNKAKNMIISKSIKVNGKIESNIYFKFKKKNLIFKKYSLICRGKKNYCLIYWNNSKI</sequence>
<dbReference type="PRINTS" id="PR01040">
    <property type="entry name" value="TRNASYNTHTYR"/>
</dbReference>
<dbReference type="Proteomes" id="UP000274458">
    <property type="component" value="Chromosome"/>
</dbReference>
<comment type="function">
    <text evidence="8">Catalyzes the attachment of tyrosine to tRNA(Tyr) in a two-step reaction: tyrosine is first activated by ATP to form Tyr-AMP and then transferred to the acceptor end of tRNA(Tyr).</text>
</comment>
<dbReference type="Pfam" id="PF00579">
    <property type="entry name" value="tRNA-synt_1b"/>
    <property type="match status" value="1"/>
</dbReference>
<dbReference type="HAMAP" id="MF_02006">
    <property type="entry name" value="Tyr_tRNA_synth_type1"/>
    <property type="match status" value="1"/>
</dbReference>
<dbReference type="InterPro" id="IPR002305">
    <property type="entry name" value="aa-tRNA-synth_Ic"/>
</dbReference>
<comment type="similarity">
    <text evidence="8">Belongs to the class-I aminoacyl-tRNA synthetase family. TyrS type 1 subfamily.</text>
</comment>
<dbReference type="CDD" id="cd00805">
    <property type="entry name" value="TyrRS_core"/>
    <property type="match status" value="1"/>
</dbReference>
<evidence type="ECO:0000256" key="4">
    <source>
        <dbReference type="ARBA" id="ARBA00022884"/>
    </source>
</evidence>
<keyword evidence="5 8" id="KW-0648">Protein biosynthesis</keyword>
<evidence type="ECO:0000256" key="1">
    <source>
        <dbReference type="ARBA" id="ARBA00022598"/>
    </source>
</evidence>
<feature type="short sequence motif" description="'KMSKS' region" evidence="8">
    <location>
        <begin position="234"/>
        <end position="238"/>
    </location>
</feature>
<evidence type="ECO:0000256" key="8">
    <source>
        <dbReference type="HAMAP-Rule" id="MF_02006"/>
    </source>
</evidence>
<dbReference type="SUPFAM" id="SSF52374">
    <property type="entry name" value="Nucleotidylyl transferase"/>
    <property type="match status" value="1"/>
</dbReference>
<dbReference type="InterPro" id="IPR024107">
    <property type="entry name" value="Tyr-tRNA-ligase_bac_1"/>
</dbReference>
<evidence type="ECO:0000313" key="10">
    <source>
        <dbReference type="EMBL" id="AZP36375.1"/>
    </source>
</evidence>
<dbReference type="GO" id="GO:0003723">
    <property type="term" value="F:RNA binding"/>
    <property type="evidence" value="ECO:0007669"/>
    <property type="project" value="UniProtKB-KW"/>
</dbReference>
<dbReference type="InterPro" id="IPR002307">
    <property type="entry name" value="Tyr-tRNA-ligase"/>
</dbReference>
<dbReference type="FunFam" id="1.10.240.10:FF:000001">
    <property type="entry name" value="Tyrosine--tRNA ligase"/>
    <property type="match status" value="1"/>
</dbReference>
<dbReference type="AlphaFoldDB" id="A0A3Q9CM32"/>
<dbReference type="Gene3D" id="1.10.240.10">
    <property type="entry name" value="Tyrosyl-Transfer RNA Synthetase"/>
    <property type="match status" value="1"/>
</dbReference>
<protein>
    <recommendedName>
        <fullName evidence="8">Tyrosine--tRNA ligase</fullName>
        <ecNumber evidence="8">6.1.1.1</ecNumber>
    </recommendedName>
    <alternativeName>
        <fullName evidence="8">Tyrosyl-tRNA synthetase</fullName>
        <shortName evidence="8">TyrRS</shortName>
    </alternativeName>
</protein>
<feature type="short sequence motif" description="'HIGH' region" evidence="8">
    <location>
        <begin position="42"/>
        <end position="51"/>
    </location>
</feature>
<evidence type="ECO:0000256" key="6">
    <source>
        <dbReference type="ARBA" id="ARBA00023146"/>
    </source>
</evidence>
<feature type="binding site" evidence="8">
    <location>
        <position position="174"/>
    </location>
    <ligand>
        <name>L-tyrosine</name>
        <dbReference type="ChEBI" id="CHEBI:58315"/>
    </ligand>
</feature>
<feature type="binding site" evidence="8">
    <location>
        <position position="37"/>
    </location>
    <ligand>
        <name>L-tyrosine</name>
        <dbReference type="ChEBI" id="CHEBI:58315"/>
    </ligand>
</feature>
<keyword evidence="6 8" id="KW-0030">Aminoacyl-tRNA synthetase</keyword>
<comment type="subcellular location">
    <subcellularLocation>
        <location evidence="8">Cytoplasm</location>
    </subcellularLocation>
</comment>
<dbReference type="InterPro" id="IPR054608">
    <property type="entry name" value="SYY-like_C"/>
</dbReference>
<gene>
    <name evidence="8 10" type="primary">tyrS</name>
    <name evidence="10" type="ORF">C3B56_00291</name>
</gene>
<dbReference type="EMBL" id="CP026513">
    <property type="protein sequence ID" value="AZP36375.1"/>
    <property type="molecule type" value="Genomic_DNA"/>
</dbReference>
<keyword evidence="4" id="KW-0694">RNA-binding</keyword>
<dbReference type="Pfam" id="PF22421">
    <property type="entry name" value="SYY_C-terminal"/>
    <property type="match status" value="1"/>
</dbReference>
<dbReference type="InterPro" id="IPR014729">
    <property type="entry name" value="Rossmann-like_a/b/a_fold"/>
</dbReference>
<dbReference type="GO" id="GO:0005829">
    <property type="term" value="C:cytosol"/>
    <property type="evidence" value="ECO:0007669"/>
    <property type="project" value="TreeGrafter"/>
</dbReference>
<reference evidence="10 11" key="1">
    <citation type="journal article" date="2018" name="Genome Biol. Evol.">
        <title>Partnering With a Pest: Genomes of Hemlock Woolly Adelgid Symbionts Reveal Atypical Nutritional Provisioning Patterns in Dual-Obligate Bacteria.</title>
        <authorList>
            <person name="Weglarz K.M."/>
            <person name="Havill N.P."/>
            <person name="Burke G.R."/>
            <person name="von Dohlen C.D."/>
        </authorList>
    </citation>
    <scope>NUCLEOTIDE SEQUENCE [LARGE SCALE GENOMIC DNA]</scope>
    <source>
        <strain evidence="10">ENA</strain>
    </source>
</reference>
<keyword evidence="2 8" id="KW-0547">Nucleotide-binding</keyword>
<name>A0A3Q9CM32_9ENTR</name>
<dbReference type="PANTHER" id="PTHR11766:SF0">
    <property type="entry name" value="TYROSINE--TRNA LIGASE, MITOCHONDRIAL"/>
    <property type="match status" value="1"/>
</dbReference>